<reference evidence="1 2" key="1">
    <citation type="journal article" date="2023" name="Plants (Basel)">
        <title>Bridging the Gap: Combining Genomics and Transcriptomics Approaches to Understand Stylosanthes scabra, an Orphan Legume from the Brazilian Caatinga.</title>
        <authorList>
            <person name="Ferreira-Neto J.R.C."/>
            <person name="da Silva M.D."/>
            <person name="Binneck E."/>
            <person name="de Melo N.F."/>
            <person name="da Silva R.H."/>
            <person name="de Melo A.L.T.M."/>
            <person name="Pandolfi V."/>
            <person name="Bustamante F.O."/>
            <person name="Brasileiro-Vidal A.C."/>
            <person name="Benko-Iseppon A.M."/>
        </authorList>
    </citation>
    <scope>NUCLEOTIDE SEQUENCE [LARGE SCALE GENOMIC DNA]</scope>
    <source>
        <tissue evidence="1">Leaves</tissue>
    </source>
</reference>
<evidence type="ECO:0000313" key="2">
    <source>
        <dbReference type="Proteomes" id="UP001341840"/>
    </source>
</evidence>
<accession>A0ABU6W6D8</accession>
<dbReference type="EMBL" id="JASCZI010181297">
    <property type="protein sequence ID" value="MED6181309.1"/>
    <property type="molecule type" value="Genomic_DNA"/>
</dbReference>
<sequence length="135" mass="15773">MRPVGGDGERNGIEMVDRNERIENDLGSESTLSSRFHKLPRIESSRLVPEPIRFHTDFKFNVQKALRIDSSSSESIPMRIILIFKGLRGVRGPELGLRQQRTIRRSMPNRFERDNELKYERTPYESIHQVIELIP</sequence>
<gene>
    <name evidence="1" type="ORF">PIB30_018248</name>
</gene>
<dbReference type="Proteomes" id="UP001341840">
    <property type="component" value="Unassembled WGS sequence"/>
</dbReference>
<comment type="caution">
    <text evidence="1">The sequence shown here is derived from an EMBL/GenBank/DDBJ whole genome shotgun (WGS) entry which is preliminary data.</text>
</comment>
<evidence type="ECO:0000313" key="1">
    <source>
        <dbReference type="EMBL" id="MED6181309.1"/>
    </source>
</evidence>
<proteinExistence type="predicted"/>
<organism evidence="1 2">
    <name type="scientific">Stylosanthes scabra</name>
    <dbReference type="NCBI Taxonomy" id="79078"/>
    <lineage>
        <taxon>Eukaryota</taxon>
        <taxon>Viridiplantae</taxon>
        <taxon>Streptophyta</taxon>
        <taxon>Embryophyta</taxon>
        <taxon>Tracheophyta</taxon>
        <taxon>Spermatophyta</taxon>
        <taxon>Magnoliopsida</taxon>
        <taxon>eudicotyledons</taxon>
        <taxon>Gunneridae</taxon>
        <taxon>Pentapetalae</taxon>
        <taxon>rosids</taxon>
        <taxon>fabids</taxon>
        <taxon>Fabales</taxon>
        <taxon>Fabaceae</taxon>
        <taxon>Papilionoideae</taxon>
        <taxon>50 kb inversion clade</taxon>
        <taxon>dalbergioids sensu lato</taxon>
        <taxon>Dalbergieae</taxon>
        <taxon>Pterocarpus clade</taxon>
        <taxon>Stylosanthes</taxon>
    </lineage>
</organism>
<keyword evidence="2" id="KW-1185">Reference proteome</keyword>
<protein>
    <submittedName>
        <fullName evidence="1">Uncharacterized protein</fullName>
    </submittedName>
</protein>
<name>A0ABU6W6D8_9FABA</name>